<dbReference type="GO" id="GO:0034354">
    <property type="term" value="P:'de novo' NAD+ biosynthetic process from L-tryptophan"/>
    <property type="evidence" value="ECO:0007669"/>
    <property type="project" value="TreeGrafter"/>
</dbReference>
<evidence type="ECO:0000313" key="6">
    <source>
        <dbReference type="EMBL" id="CEM40055.1"/>
    </source>
</evidence>
<dbReference type="InterPro" id="IPR000898">
    <property type="entry name" value="Indolamine_dOase"/>
</dbReference>
<sequence>MSFLPLPRSAYGLSEWGGFLPPDEPLPRLSDPYFDPWETLAANLPERLTAIDEYRRDVQQMPVLETSSLTGGGEGGVEGSDDIAEVRRAHVVLGMLSMGYVWGGGEKEPAKALPRSLAVPWTCVSRRLGLPPIVTHVDMDLWNWAKIDKDEPFTPENLKCHSHFTGSRSEEWFHLVPCAIEHAGTPLVNKTFDLATHLNQLFPNGPPSTPKPTPDTERITAEYLSCVSTTLTEMTALIRRMREGCDPREFYLKQRPFLAGFGSSEALPDGLVYEGVSTEPLKFNGASAGQSSLVQMFDVLLGVRHRDPFLAKMRQYMPADHRMFLEALEPLGEALRGIVGASGSGSGSGDHTLARRFDECLDKLAAFRSAHMGLVHTYIIQMKREQAAAEHDHDQDHHEAHHAASKAKGTGGTELIPFLKQCKEETTEAKLNHTIPHSHSLPQPHHQQHLRKDGPLLQLASSVRARSAGSLCDSSGSPVVAADTPTCVPAELVHGLAEALPEPDTGDV</sequence>
<keyword evidence="3 4" id="KW-0408">Iron</keyword>
<evidence type="ECO:0000256" key="3">
    <source>
        <dbReference type="ARBA" id="ARBA00023004"/>
    </source>
</evidence>
<dbReference type="AlphaFoldDB" id="A0A0G4H8A4"/>
<dbReference type="InParanoid" id="A0A0G4H8A4"/>
<keyword evidence="2 4" id="KW-0479">Metal-binding</keyword>
<dbReference type="OMA" id="SNKIMEP"/>
<dbReference type="SUPFAM" id="SSF140959">
    <property type="entry name" value="Indolic compounds 2,3-dioxygenase-like"/>
    <property type="match status" value="1"/>
</dbReference>
<dbReference type="PANTHER" id="PTHR28657">
    <property type="entry name" value="INDOLEAMINE 2,3-DIOXYGENASE"/>
    <property type="match status" value="1"/>
</dbReference>
<dbReference type="GO" id="GO:0020037">
    <property type="term" value="F:heme binding"/>
    <property type="evidence" value="ECO:0007669"/>
    <property type="project" value="InterPro"/>
</dbReference>
<dbReference type="GO" id="GO:0033754">
    <property type="term" value="F:indoleamine 2,3-dioxygenase activity"/>
    <property type="evidence" value="ECO:0007669"/>
    <property type="project" value="TreeGrafter"/>
</dbReference>
<organism evidence="6 7">
    <name type="scientific">Vitrella brassicaformis (strain CCMP3155)</name>
    <dbReference type="NCBI Taxonomy" id="1169540"/>
    <lineage>
        <taxon>Eukaryota</taxon>
        <taxon>Sar</taxon>
        <taxon>Alveolata</taxon>
        <taxon>Colpodellida</taxon>
        <taxon>Vitrellaceae</taxon>
        <taxon>Vitrella</taxon>
    </lineage>
</organism>
<feature type="region of interest" description="Disordered" evidence="5">
    <location>
        <begin position="386"/>
        <end position="410"/>
    </location>
</feature>
<accession>A0A0G4H8A4</accession>
<gene>
    <name evidence="6" type="ORF">Vbra_19891</name>
</gene>
<dbReference type="EMBL" id="CDMY01001064">
    <property type="protein sequence ID" value="CEM40055.1"/>
    <property type="molecule type" value="Genomic_DNA"/>
</dbReference>
<dbReference type="Pfam" id="PF01231">
    <property type="entry name" value="IDO"/>
    <property type="match status" value="1"/>
</dbReference>
<feature type="binding site" description="proximal binding residue" evidence="4">
    <location>
        <position position="371"/>
    </location>
    <ligand>
        <name>heme b</name>
        <dbReference type="ChEBI" id="CHEBI:60344"/>
    </ligand>
    <ligandPart>
        <name>Fe</name>
        <dbReference type="ChEBI" id="CHEBI:18248"/>
    </ligandPart>
</feature>
<proteinExistence type="inferred from homology"/>
<evidence type="ECO:0008006" key="8">
    <source>
        <dbReference type="Google" id="ProtNLM"/>
    </source>
</evidence>
<evidence type="ECO:0000256" key="2">
    <source>
        <dbReference type="ARBA" id="ARBA00022723"/>
    </source>
</evidence>
<dbReference type="GO" id="GO:0005737">
    <property type="term" value="C:cytoplasm"/>
    <property type="evidence" value="ECO:0007669"/>
    <property type="project" value="TreeGrafter"/>
</dbReference>
<evidence type="ECO:0000256" key="4">
    <source>
        <dbReference type="PIRSR" id="PIRSR600898-1"/>
    </source>
</evidence>
<dbReference type="VEuPathDB" id="CryptoDB:Vbra_19891"/>
<dbReference type="OrthoDB" id="248779at2759"/>
<evidence type="ECO:0000256" key="5">
    <source>
        <dbReference type="SAM" id="MobiDB-lite"/>
    </source>
</evidence>
<keyword evidence="7" id="KW-1185">Reference proteome</keyword>
<dbReference type="InterPro" id="IPR037217">
    <property type="entry name" value="Trp/Indoleamine_2_3_dOase-like"/>
</dbReference>
<dbReference type="Proteomes" id="UP000041254">
    <property type="component" value="Unassembled WGS sequence"/>
</dbReference>
<dbReference type="GO" id="GO:0046872">
    <property type="term" value="F:metal ion binding"/>
    <property type="evidence" value="ECO:0007669"/>
    <property type="project" value="UniProtKB-KW"/>
</dbReference>
<keyword evidence="4" id="KW-0349">Heme</keyword>
<dbReference type="GO" id="GO:0019441">
    <property type="term" value="P:L-tryptophan catabolic process to kynurenine"/>
    <property type="evidence" value="ECO:0007669"/>
    <property type="project" value="InterPro"/>
</dbReference>
<protein>
    <recommendedName>
        <fullName evidence="8">Indoleamine 2,3-dioxygenase</fullName>
    </recommendedName>
</protein>
<evidence type="ECO:0000313" key="7">
    <source>
        <dbReference type="Proteomes" id="UP000041254"/>
    </source>
</evidence>
<comment type="similarity">
    <text evidence="1">Belongs to the indoleamine 2,3-dioxygenase family.</text>
</comment>
<reference evidence="6 7" key="1">
    <citation type="submission" date="2014-11" db="EMBL/GenBank/DDBJ databases">
        <authorList>
            <person name="Zhu J."/>
            <person name="Qi W."/>
            <person name="Song R."/>
        </authorList>
    </citation>
    <scope>NUCLEOTIDE SEQUENCE [LARGE SCALE GENOMIC DNA]</scope>
</reference>
<dbReference type="STRING" id="1169540.A0A0G4H8A4"/>
<feature type="compositionally biased region" description="Basic and acidic residues" evidence="5">
    <location>
        <begin position="386"/>
        <end position="402"/>
    </location>
</feature>
<dbReference type="PhylomeDB" id="A0A0G4H8A4"/>
<dbReference type="PANTHER" id="PTHR28657:SF5">
    <property type="entry name" value="INDOLEAMINE 2,3-DIOXYGENASE"/>
    <property type="match status" value="1"/>
</dbReference>
<dbReference type="Gene3D" id="1.20.58.480">
    <property type="match status" value="1"/>
</dbReference>
<evidence type="ECO:0000256" key="1">
    <source>
        <dbReference type="ARBA" id="ARBA00007119"/>
    </source>
</evidence>
<name>A0A0G4H8A4_VITBC</name>